<protein>
    <recommendedName>
        <fullName evidence="12">CRESS-DNA virus Rep endonuclease domain-containing protein</fullName>
    </recommendedName>
</protein>
<evidence type="ECO:0000259" key="12">
    <source>
        <dbReference type="PROSITE" id="PS52020"/>
    </source>
</evidence>
<sequence length="243" mass="28292">MLRIGTTRSVLSERNSDPPKKRININYDVPKTPQRKCRTFCTYVPGAGRYEYLEALEKHVKWYIGQEEIGEHGIEHFQLLFGFQNPRTLSGVIQLLQDGKIQEVNDTEAMLKYCTNEEKRNGELVSFGTVPQFNKEVNKTIIDEALVKGNYEDAMQHIENTDKLFYIQNQKKLCLYFTQKFDSADKSLFKANDFNRKLESDFTKAIVLIGGTGLGKTQYALAHFTKPLHIRDREDWIFQFKFM</sequence>
<dbReference type="GO" id="GO:0006260">
    <property type="term" value="P:DNA replication"/>
    <property type="evidence" value="ECO:0007669"/>
    <property type="project" value="UniProtKB-KW"/>
</dbReference>
<evidence type="ECO:0000256" key="2">
    <source>
        <dbReference type="ARBA" id="ARBA00022695"/>
    </source>
</evidence>
<evidence type="ECO:0000256" key="6">
    <source>
        <dbReference type="ARBA" id="ARBA00022741"/>
    </source>
</evidence>
<keyword evidence="8" id="KW-0378">Hydrolase</keyword>
<dbReference type="OrthoDB" id="2376526at2759"/>
<dbReference type="Gene3D" id="3.40.1310.20">
    <property type="match status" value="1"/>
</dbReference>
<gene>
    <name evidence="13" type="ORF">CEUTPL_LOCUS11904</name>
</gene>
<evidence type="ECO:0000256" key="4">
    <source>
        <dbReference type="ARBA" id="ARBA00022722"/>
    </source>
</evidence>
<keyword evidence="14" id="KW-1185">Reference proteome</keyword>
<dbReference type="GO" id="GO:0000166">
    <property type="term" value="F:nucleotide binding"/>
    <property type="evidence" value="ECO:0007669"/>
    <property type="project" value="UniProtKB-KW"/>
</dbReference>
<dbReference type="Proteomes" id="UP001152799">
    <property type="component" value="Chromosome 7"/>
</dbReference>
<dbReference type="GO" id="GO:0016787">
    <property type="term" value="F:hydrolase activity"/>
    <property type="evidence" value="ECO:0007669"/>
    <property type="project" value="UniProtKB-KW"/>
</dbReference>
<feature type="domain" description="CRESS-DNA virus Rep endonuclease" evidence="12">
    <location>
        <begin position="34"/>
        <end position="130"/>
    </location>
</feature>
<dbReference type="AlphaFoldDB" id="A0A9N9MWL9"/>
<keyword evidence="5" id="KW-0479">Metal-binding</keyword>
<keyword evidence="1" id="KW-0808">Transferase</keyword>
<evidence type="ECO:0000256" key="1">
    <source>
        <dbReference type="ARBA" id="ARBA00022679"/>
    </source>
</evidence>
<evidence type="ECO:0000313" key="14">
    <source>
        <dbReference type="Proteomes" id="UP001152799"/>
    </source>
</evidence>
<dbReference type="GO" id="GO:0004519">
    <property type="term" value="F:endonuclease activity"/>
    <property type="evidence" value="ECO:0007669"/>
    <property type="project" value="UniProtKB-KW"/>
</dbReference>
<evidence type="ECO:0000256" key="8">
    <source>
        <dbReference type="ARBA" id="ARBA00022801"/>
    </source>
</evidence>
<organism evidence="13 14">
    <name type="scientific">Ceutorhynchus assimilis</name>
    <name type="common">cabbage seed weevil</name>
    <dbReference type="NCBI Taxonomy" id="467358"/>
    <lineage>
        <taxon>Eukaryota</taxon>
        <taxon>Metazoa</taxon>
        <taxon>Ecdysozoa</taxon>
        <taxon>Arthropoda</taxon>
        <taxon>Hexapoda</taxon>
        <taxon>Insecta</taxon>
        <taxon>Pterygota</taxon>
        <taxon>Neoptera</taxon>
        <taxon>Endopterygota</taxon>
        <taxon>Coleoptera</taxon>
        <taxon>Polyphaga</taxon>
        <taxon>Cucujiformia</taxon>
        <taxon>Curculionidae</taxon>
        <taxon>Ceutorhynchinae</taxon>
        <taxon>Ceutorhynchus</taxon>
    </lineage>
</organism>
<keyword evidence="10" id="KW-0238">DNA-binding</keyword>
<dbReference type="InterPro" id="IPR049912">
    <property type="entry name" value="CRESS_DNA_REP"/>
</dbReference>
<keyword evidence="6" id="KW-0547">Nucleotide-binding</keyword>
<keyword evidence="9" id="KW-0190">Covalent protein-DNA linkage</keyword>
<reference evidence="13" key="1">
    <citation type="submission" date="2022-01" db="EMBL/GenBank/DDBJ databases">
        <authorList>
            <person name="King R."/>
        </authorList>
    </citation>
    <scope>NUCLEOTIDE SEQUENCE</scope>
</reference>
<dbReference type="GO" id="GO:0046872">
    <property type="term" value="F:metal ion binding"/>
    <property type="evidence" value="ECO:0007669"/>
    <property type="project" value="UniProtKB-KW"/>
</dbReference>
<dbReference type="GO" id="GO:0016779">
    <property type="term" value="F:nucleotidyltransferase activity"/>
    <property type="evidence" value="ECO:0007669"/>
    <property type="project" value="UniProtKB-KW"/>
</dbReference>
<feature type="compositionally biased region" description="Polar residues" evidence="11">
    <location>
        <begin position="1"/>
        <end position="13"/>
    </location>
</feature>
<evidence type="ECO:0000256" key="7">
    <source>
        <dbReference type="ARBA" id="ARBA00022759"/>
    </source>
</evidence>
<keyword evidence="4" id="KW-0540">Nuclease</keyword>
<evidence type="ECO:0000256" key="5">
    <source>
        <dbReference type="ARBA" id="ARBA00022723"/>
    </source>
</evidence>
<dbReference type="PROSITE" id="PS52020">
    <property type="entry name" value="CRESS_DNA_REP"/>
    <property type="match status" value="1"/>
</dbReference>
<keyword evidence="3" id="KW-0235">DNA replication</keyword>
<keyword evidence="2" id="KW-0548">Nucleotidyltransferase</keyword>
<accession>A0A9N9MWL9</accession>
<evidence type="ECO:0000256" key="10">
    <source>
        <dbReference type="ARBA" id="ARBA00023125"/>
    </source>
</evidence>
<keyword evidence="7" id="KW-0255">Endonuclease</keyword>
<evidence type="ECO:0000313" key="13">
    <source>
        <dbReference type="EMBL" id="CAG9771472.1"/>
    </source>
</evidence>
<evidence type="ECO:0000256" key="11">
    <source>
        <dbReference type="SAM" id="MobiDB-lite"/>
    </source>
</evidence>
<evidence type="ECO:0000256" key="9">
    <source>
        <dbReference type="ARBA" id="ARBA00023124"/>
    </source>
</evidence>
<feature type="region of interest" description="Disordered" evidence="11">
    <location>
        <begin position="1"/>
        <end position="26"/>
    </location>
</feature>
<proteinExistence type="predicted"/>
<evidence type="ECO:0000256" key="3">
    <source>
        <dbReference type="ARBA" id="ARBA00022705"/>
    </source>
</evidence>
<dbReference type="EMBL" id="OU892283">
    <property type="protein sequence ID" value="CAG9771472.1"/>
    <property type="molecule type" value="Genomic_DNA"/>
</dbReference>
<dbReference type="GO" id="GO:0003677">
    <property type="term" value="F:DNA binding"/>
    <property type="evidence" value="ECO:0007669"/>
    <property type="project" value="UniProtKB-KW"/>
</dbReference>
<name>A0A9N9MWL9_9CUCU</name>